<reference evidence="1" key="1">
    <citation type="journal article" date="2019" name="bioRxiv">
        <title>The Genome of the Zebra Mussel, Dreissena polymorpha: A Resource for Invasive Species Research.</title>
        <authorList>
            <person name="McCartney M.A."/>
            <person name="Auch B."/>
            <person name="Kono T."/>
            <person name="Mallez S."/>
            <person name="Zhang Y."/>
            <person name="Obille A."/>
            <person name="Becker A."/>
            <person name="Abrahante J.E."/>
            <person name="Garbe J."/>
            <person name="Badalamenti J.P."/>
            <person name="Herman A."/>
            <person name="Mangelson H."/>
            <person name="Liachko I."/>
            <person name="Sullivan S."/>
            <person name="Sone E.D."/>
            <person name="Koren S."/>
            <person name="Silverstein K.A.T."/>
            <person name="Beckman K.B."/>
            <person name="Gohl D.M."/>
        </authorList>
    </citation>
    <scope>NUCLEOTIDE SEQUENCE</scope>
    <source>
        <strain evidence="1">Duluth1</strain>
        <tissue evidence="1">Whole animal</tissue>
    </source>
</reference>
<organism evidence="1 2">
    <name type="scientific">Dreissena polymorpha</name>
    <name type="common">Zebra mussel</name>
    <name type="synonym">Mytilus polymorpha</name>
    <dbReference type="NCBI Taxonomy" id="45954"/>
    <lineage>
        <taxon>Eukaryota</taxon>
        <taxon>Metazoa</taxon>
        <taxon>Spiralia</taxon>
        <taxon>Lophotrochozoa</taxon>
        <taxon>Mollusca</taxon>
        <taxon>Bivalvia</taxon>
        <taxon>Autobranchia</taxon>
        <taxon>Heteroconchia</taxon>
        <taxon>Euheterodonta</taxon>
        <taxon>Imparidentia</taxon>
        <taxon>Neoheterodontei</taxon>
        <taxon>Myida</taxon>
        <taxon>Dreissenoidea</taxon>
        <taxon>Dreissenidae</taxon>
        <taxon>Dreissena</taxon>
    </lineage>
</organism>
<sequence length="148" mass="16011">MIMLNFSESLNSCSVHCANGCDSTGNFSGCLIGYYGEFRNELCPSHCLGGCNRSTAGCNVSCSLDCKGQICYQTTGACIECTADNMFGEMCSEKCSHNCLHSACMRDHGQCTHGCELDNYGPNCDQMCPMTGARRHSSFRNRCSVEGD</sequence>
<reference evidence="1" key="2">
    <citation type="submission" date="2020-11" db="EMBL/GenBank/DDBJ databases">
        <authorList>
            <person name="McCartney M.A."/>
            <person name="Auch B."/>
            <person name="Kono T."/>
            <person name="Mallez S."/>
            <person name="Becker A."/>
            <person name="Gohl D.M."/>
            <person name="Silverstein K.A.T."/>
            <person name="Koren S."/>
            <person name="Bechman K.B."/>
            <person name="Herman A."/>
            <person name="Abrahante J.E."/>
            <person name="Garbe J."/>
        </authorList>
    </citation>
    <scope>NUCLEOTIDE SEQUENCE</scope>
    <source>
        <strain evidence="1">Duluth1</strain>
        <tissue evidence="1">Whole animal</tissue>
    </source>
</reference>
<protein>
    <submittedName>
        <fullName evidence="1">Uncharacterized protein</fullName>
    </submittedName>
</protein>
<accession>A0A9D4BXJ7</accession>
<dbReference type="EMBL" id="JAIWYP010000014">
    <property type="protein sequence ID" value="KAH3712818.1"/>
    <property type="molecule type" value="Genomic_DNA"/>
</dbReference>
<dbReference type="AlphaFoldDB" id="A0A9D4BXJ7"/>
<comment type="caution">
    <text evidence="1">The sequence shown here is derived from an EMBL/GenBank/DDBJ whole genome shotgun (WGS) entry which is preliminary data.</text>
</comment>
<evidence type="ECO:0000313" key="1">
    <source>
        <dbReference type="EMBL" id="KAH3712818.1"/>
    </source>
</evidence>
<name>A0A9D4BXJ7_DREPO</name>
<dbReference type="Proteomes" id="UP000828390">
    <property type="component" value="Unassembled WGS sequence"/>
</dbReference>
<keyword evidence="2" id="KW-1185">Reference proteome</keyword>
<proteinExistence type="predicted"/>
<evidence type="ECO:0000313" key="2">
    <source>
        <dbReference type="Proteomes" id="UP000828390"/>
    </source>
</evidence>
<gene>
    <name evidence="1" type="ORF">DPMN_072575</name>
</gene>